<proteinExistence type="predicted"/>
<dbReference type="OrthoDB" id="310895at2759"/>
<dbReference type="Pfam" id="PF07368">
    <property type="entry name" value="DUF1487"/>
    <property type="match status" value="1"/>
</dbReference>
<dbReference type="PANTHER" id="PTHR21644">
    <property type="entry name" value="AT02555P-RELATED"/>
    <property type="match status" value="1"/>
</dbReference>
<dbReference type="PhylomeDB" id="B4M835"/>
<name>B4M835_DROVI</name>
<dbReference type="PANTHER" id="PTHR21644:SF0">
    <property type="entry name" value="AT02555P-RELATED"/>
    <property type="match status" value="1"/>
</dbReference>
<sequence length="280" mass="30987">MSDNLKVDQPGNTAQFTIMPTSVITYGMVHKLECVQERKVTLPTPEDDGAAGEPKDQHSPVLYKWNSPCLMMVFDDGDLNSATHHLLASLHNPFAENAVATLLIQESVRDSFLERVVQRLEPLDPQIANHPNYVRSVAKLQKLKAETIVGNPKTVPANATPMLVSDIFHNFLGDGPTGIITMHTFRTPKDATQVNQKETLAYGSVSIWNEKLASPYEVCALLKNEIFMINCYNIDLAPIQPSFAAGKSDAKIVNGYHFETLTTNHKRKIIVFAVGTIFAN</sequence>
<dbReference type="EMBL" id="CH940653">
    <property type="protein sequence ID" value="EDW62311.1"/>
    <property type="molecule type" value="Genomic_DNA"/>
</dbReference>
<keyword evidence="2" id="KW-1185">Reference proteome</keyword>
<accession>B4M835</accession>
<dbReference type="HOGENOM" id="CLU_072169_0_0_1"/>
<dbReference type="InterPro" id="IPR016161">
    <property type="entry name" value="Ald_DH/histidinol_DH"/>
</dbReference>
<dbReference type="AlphaFoldDB" id="B4M835"/>
<dbReference type="eggNOG" id="KOG2450">
    <property type="taxonomic scope" value="Eukaryota"/>
</dbReference>
<dbReference type="KEGG" id="dvi:6633501"/>
<dbReference type="InParanoid" id="B4M835"/>
<dbReference type="SUPFAM" id="SSF53720">
    <property type="entry name" value="ALDH-like"/>
    <property type="match status" value="1"/>
</dbReference>
<keyword evidence="1" id="KW-0560">Oxidoreductase</keyword>
<evidence type="ECO:0000313" key="1">
    <source>
        <dbReference type="EMBL" id="EDW62311.1"/>
    </source>
</evidence>
<dbReference type="InterPro" id="IPR009961">
    <property type="entry name" value="DUF1487"/>
</dbReference>
<dbReference type="GO" id="GO:0016620">
    <property type="term" value="F:oxidoreductase activity, acting on the aldehyde or oxo group of donors, NAD or NADP as acceptor"/>
    <property type="evidence" value="ECO:0007669"/>
    <property type="project" value="InterPro"/>
</dbReference>
<gene>
    <name evidence="1" type="primary">Dvir\GJ16736</name>
    <name evidence="1" type="ORF">Dvir_GJ16736</name>
</gene>
<dbReference type="Proteomes" id="UP000008792">
    <property type="component" value="Unassembled WGS sequence"/>
</dbReference>
<dbReference type="OMA" id="APCMMVI"/>
<reference evidence="1 2" key="1">
    <citation type="journal article" date="2007" name="Nature">
        <title>Evolution of genes and genomes on the Drosophila phylogeny.</title>
        <authorList>
            <consortium name="Drosophila 12 Genomes Consortium"/>
            <person name="Clark A.G."/>
            <person name="Eisen M.B."/>
            <person name="Smith D.R."/>
            <person name="Bergman C.M."/>
            <person name="Oliver B."/>
            <person name="Markow T.A."/>
            <person name="Kaufman T.C."/>
            <person name="Kellis M."/>
            <person name="Gelbart W."/>
            <person name="Iyer V.N."/>
            <person name="Pollard D.A."/>
            <person name="Sackton T.B."/>
            <person name="Larracuente A.M."/>
            <person name="Singh N.D."/>
            <person name="Abad J.P."/>
            <person name="Abt D.N."/>
            <person name="Adryan B."/>
            <person name="Aguade M."/>
            <person name="Akashi H."/>
            <person name="Anderson W.W."/>
            <person name="Aquadro C.F."/>
            <person name="Ardell D.H."/>
            <person name="Arguello R."/>
            <person name="Artieri C.G."/>
            <person name="Barbash D.A."/>
            <person name="Barker D."/>
            <person name="Barsanti P."/>
            <person name="Batterham P."/>
            <person name="Batzoglou S."/>
            <person name="Begun D."/>
            <person name="Bhutkar A."/>
            <person name="Blanco E."/>
            <person name="Bosak S.A."/>
            <person name="Bradley R.K."/>
            <person name="Brand A.D."/>
            <person name="Brent M.R."/>
            <person name="Brooks A.N."/>
            <person name="Brown R.H."/>
            <person name="Butlin R.K."/>
            <person name="Caggese C."/>
            <person name="Calvi B.R."/>
            <person name="Bernardo de Carvalho A."/>
            <person name="Caspi A."/>
            <person name="Castrezana S."/>
            <person name="Celniker S.E."/>
            <person name="Chang J.L."/>
            <person name="Chapple C."/>
            <person name="Chatterji S."/>
            <person name="Chinwalla A."/>
            <person name="Civetta A."/>
            <person name="Clifton S.W."/>
            <person name="Comeron J.M."/>
            <person name="Costello J.C."/>
            <person name="Coyne J.A."/>
            <person name="Daub J."/>
            <person name="David R.G."/>
            <person name="Delcher A.L."/>
            <person name="Delehaunty K."/>
            <person name="Do C.B."/>
            <person name="Ebling H."/>
            <person name="Edwards K."/>
            <person name="Eickbush T."/>
            <person name="Evans J.D."/>
            <person name="Filipski A."/>
            <person name="Findeiss S."/>
            <person name="Freyhult E."/>
            <person name="Fulton L."/>
            <person name="Fulton R."/>
            <person name="Garcia A.C."/>
            <person name="Gardiner A."/>
            <person name="Garfield D.A."/>
            <person name="Garvin B.E."/>
            <person name="Gibson G."/>
            <person name="Gilbert D."/>
            <person name="Gnerre S."/>
            <person name="Godfrey J."/>
            <person name="Good R."/>
            <person name="Gotea V."/>
            <person name="Gravely B."/>
            <person name="Greenberg A.J."/>
            <person name="Griffiths-Jones S."/>
            <person name="Gross S."/>
            <person name="Guigo R."/>
            <person name="Gustafson E.A."/>
            <person name="Haerty W."/>
            <person name="Hahn M.W."/>
            <person name="Halligan D.L."/>
            <person name="Halpern A.L."/>
            <person name="Halter G.M."/>
            <person name="Han M.V."/>
            <person name="Heger A."/>
            <person name="Hillier L."/>
            <person name="Hinrichs A.S."/>
            <person name="Holmes I."/>
            <person name="Hoskins R.A."/>
            <person name="Hubisz M.J."/>
            <person name="Hultmark D."/>
            <person name="Huntley M.A."/>
            <person name="Jaffe D.B."/>
            <person name="Jagadeeshan S."/>
            <person name="Jeck W.R."/>
            <person name="Johnson J."/>
            <person name="Jones C.D."/>
            <person name="Jordan W.C."/>
            <person name="Karpen G.H."/>
            <person name="Kataoka E."/>
            <person name="Keightley P.D."/>
            <person name="Kheradpour P."/>
            <person name="Kirkness E.F."/>
            <person name="Koerich L.B."/>
            <person name="Kristiansen K."/>
            <person name="Kudrna D."/>
            <person name="Kulathinal R.J."/>
            <person name="Kumar S."/>
            <person name="Kwok R."/>
            <person name="Lander E."/>
            <person name="Langley C.H."/>
            <person name="Lapoint R."/>
            <person name="Lazzaro B.P."/>
            <person name="Lee S.J."/>
            <person name="Levesque L."/>
            <person name="Li R."/>
            <person name="Lin C.F."/>
            <person name="Lin M.F."/>
            <person name="Lindblad-Toh K."/>
            <person name="Llopart A."/>
            <person name="Long M."/>
            <person name="Low L."/>
            <person name="Lozovsky E."/>
            <person name="Lu J."/>
            <person name="Luo M."/>
            <person name="Machado C.A."/>
            <person name="Makalowski W."/>
            <person name="Marzo M."/>
            <person name="Matsuda M."/>
            <person name="Matzkin L."/>
            <person name="McAllister B."/>
            <person name="McBride C.S."/>
            <person name="McKernan B."/>
            <person name="McKernan K."/>
            <person name="Mendez-Lago M."/>
            <person name="Minx P."/>
            <person name="Mollenhauer M.U."/>
            <person name="Montooth K."/>
            <person name="Mount S.M."/>
            <person name="Mu X."/>
            <person name="Myers E."/>
            <person name="Negre B."/>
            <person name="Newfeld S."/>
            <person name="Nielsen R."/>
            <person name="Noor M.A."/>
            <person name="O'Grady P."/>
            <person name="Pachter L."/>
            <person name="Papaceit M."/>
            <person name="Parisi M.J."/>
            <person name="Parisi M."/>
            <person name="Parts L."/>
            <person name="Pedersen J.S."/>
            <person name="Pesole G."/>
            <person name="Phillippy A.M."/>
            <person name="Ponting C.P."/>
            <person name="Pop M."/>
            <person name="Porcelli D."/>
            <person name="Powell J.R."/>
            <person name="Prohaska S."/>
            <person name="Pruitt K."/>
            <person name="Puig M."/>
            <person name="Quesneville H."/>
            <person name="Ram K.R."/>
            <person name="Rand D."/>
            <person name="Rasmussen M.D."/>
            <person name="Reed L.K."/>
            <person name="Reenan R."/>
            <person name="Reily A."/>
            <person name="Remington K.A."/>
            <person name="Rieger T.T."/>
            <person name="Ritchie M.G."/>
            <person name="Robin C."/>
            <person name="Rogers Y.H."/>
            <person name="Rohde C."/>
            <person name="Rozas J."/>
            <person name="Rubenfield M.J."/>
            <person name="Ruiz A."/>
            <person name="Russo S."/>
            <person name="Salzberg S.L."/>
            <person name="Sanchez-Gracia A."/>
            <person name="Saranga D.J."/>
            <person name="Sato H."/>
            <person name="Schaeffer S.W."/>
            <person name="Schatz M.C."/>
            <person name="Schlenke T."/>
            <person name="Schwartz R."/>
            <person name="Segarra C."/>
            <person name="Singh R.S."/>
            <person name="Sirot L."/>
            <person name="Sirota M."/>
            <person name="Sisneros N.B."/>
            <person name="Smith C.D."/>
            <person name="Smith T.F."/>
            <person name="Spieth J."/>
            <person name="Stage D.E."/>
            <person name="Stark A."/>
            <person name="Stephan W."/>
            <person name="Strausberg R.L."/>
            <person name="Strempel S."/>
            <person name="Sturgill D."/>
            <person name="Sutton G."/>
            <person name="Sutton G.G."/>
            <person name="Tao W."/>
            <person name="Teichmann S."/>
            <person name="Tobari Y.N."/>
            <person name="Tomimura Y."/>
            <person name="Tsolas J.M."/>
            <person name="Valente V.L."/>
            <person name="Venter E."/>
            <person name="Venter J.C."/>
            <person name="Vicario S."/>
            <person name="Vieira F.G."/>
            <person name="Vilella A.J."/>
            <person name="Villasante A."/>
            <person name="Walenz B."/>
            <person name="Wang J."/>
            <person name="Wasserman M."/>
            <person name="Watts T."/>
            <person name="Wilson D."/>
            <person name="Wilson R.K."/>
            <person name="Wing R.A."/>
            <person name="Wolfner M.F."/>
            <person name="Wong A."/>
            <person name="Wong G.K."/>
            <person name="Wu C.I."/>
            <person name="Wu G."/>
            <person name="Yamamoto D."/>
            <person name="Yang H.P."/>
            <person name="Yang S.P."/>
            <person name="Yorke J.A."/>
            <person name="Yoshida K."/>
            <person name="Zdobnov E."/>
            <person name="Zhang P."/>
            <person name="Zhang Y."/>
            <person name="Zimin A.V."/>
            <person name="Baldwin J."/>
            <person name="Abdouelleil A."/>
            <person name="Abdulkadir J."/>
            <person name="Abebe A."/>
            <person name="Abera B."/>
            <person name="Abreu J."/>
            <person name="Acer S.C."/>
            <person name="Aftuck L."/>
            <person name="Alexander A."/>
            <person name="An P."/>
            <person name="Anderson E."/>
            <person name="Anderson S."/>
            <person name="Arachi H."/>
            <person name="Azer M."/>
            <person name="Bachantsang P."/>
            <person name="Barry A."/>
            <person name="Bayul T."/>
            <person name="Berlin A."/>
            <person name="Bessette D."/>
            <person name="Bloom T."/>
            <person name="Blye J."/>
            <person name="Boguslavskiy L."/>
            <person name="Bonnet C."/>
            <person name="Boukhgalter B."/>
            <person name="Bourzgui I."/>
            <person name="Brown A."/>
            <person name="Cahill P."/>
            <person name="Channer S."/>
            <person name="Cheshatsang Y."/>
            <person name="Chuda L."/>
            <person name="Citroen M."/>
            <person name="Collymore A."/>
            <person name="Cooke P."/>
            <person name="Costello M."/>
            <person name="D'Aco K."/>
            <person name="Daza R."/>
            <person name="De Haan G."/>
            <person name="DeGray S."/>
            <person name="DeMaso C."/>
            <person name="Dhargay N."/>
            <person name="Dooley K."/>
            <person name="Dooley E."/>
            <person name="Doricent M."/>
            <person name="Dorje P."/>
            <person name="Dorjee K."/>
            <person name="Dupes A."/>
            <person name="Elong R."/>
            <person name="Falk J."/>
            <person name="Farina A."/>
            <person name="Faro S."/>
            <person name="Ferguson D."/>
            <person name="Fisher S."/>
            <person name="Foley C.D."/>
            <person name="Franke A."/>
            <person name="Friedrich D."/>
            <person name="Gadbois L."/>
            <person name="Gearin G."/>
            <person name="Gearin C.R."/>
            <person name="Giannoukos G."/>
            <person name="Goode T."/>
            <person name="Graham J."/>
            <person name="Grandbois E."/>
            <person name="Grewal S."/>
            <person name="Gyaltsen K."/>
            <person name="Hafez N."/>
            <person name="Hagos B."/>
            <person name="Hall J."/>
            <person name="Henson C."/>
            <person name="Hollinger A."/>
            <person name="Honan T."/>
            <person name="Huard M.D."/>
            <person name="Hughes L."/>
            <person name="Hurhula B."/>
            <person name="Husby M.E."/>
            <person name="Kamat A."/>
            <person name="Kanga B."/>
            <person name="Kashin S."/>
            <person name="Khazanovich D."/>
            <person name="Kisner P."/>
            <person name="Lance K."/>
            <person name="Lara M."/>
            <person name="Lee W."/>
            <person name="Lennon N."/>
            <person name="Letendre F."/>
            <person name="LeVine R."/>
            <person name="Lipovsky A."/>
            <person name="Liu X."/>
            <person name="Liu J."/>
            <person name="Liu S."/>
            <person name="Lokyitsang T."/>
            <person name="Lokyitsang Y."/>
            <person name="Lubonja R."/>
            <person name="Lui A."/>
            <person name="MacDonald P."/>
            <person name="Magnisalis V."/>
            <person name="Maru K."/>
            <person name="Matthews C."/>
            <person name="McCusker W."/>
            <person name="McDonough S."/>
            <person name="Mehta T."/>
            <person name="Meldrim J."/>
            <person name="Meneus L."/>
            <person name="Mihai O."/>
            <person name="Mihalev A."/>
            <person name="Mihova T."/>
            <person name="Mittelman R."/>
            <person name="Mlenga V."/>
            <person name="Montmayeur A."/>
            <person name="Mulrain L."/>
            <person name="Navidi A."/>
            <person name="Naylor J."/>
            <person name="Negash T."/>
            <person name="Nguyen T."/>
            <person name="Nguyen N."/>
            <person name="Nicol R."/>
            <person name="Norbu C."/>
            <person name="Norbu N."/>
            <person name="Novod N."/>
            <person name="O'Neill B."/>
            <person name="Osman S."/>
            <person name="Markiewicz E."/>
            <person name="Oyono O.L."/>
            <person name="Patti C."/>
            <person name="Phunkhang P."/>
            <person name="Pierre F."/>
            <person name="Priest M."/>
            <person name="Raghuraman S."/>
            <person name="Rege F."/>
            <person name="Reyes R."/>
            <person name="Rise C."/>
            <person name="Rogov P."/>
            <person name="Ross K."/>
            <person name="Ryan E."/>
            <person name="Settipalli S."/>
            <person name="Shea T."/>
            <person name="Sherpa N."/>
            <person name="Shi L."/>
            <person name="Shih D."/>
            <person name="Sparrow T."/>
            <person name="Spaulding J."/>
            <person name="Stalker J."/>
            <person name="Stange-Thomann N."/>
            <person name="Stavropoulos S."/>
            <person name="Stone C."/>
            <person name="Strader C."/>
            <person name="Tesfaye S."/>
            <person name="Thomson T."/>
            <person name="Thoulutsang Y."/>
            <person name="Thoulutsang D."/>
            <person name="Topham K."/>
            <person name="Topping I."/>
            <person name="Tsamla T."/>
            <person name="Vassiliev H."/>
            <person name="Vo A."/>
            <person name="Wangchuk T."/>
            <person name="Wangdi T."/>
            <person name="Weiand M."/>
            <person name="Wilkinson J."/>
            <person name="Wilson A."/>
            <person name="Yadav S."/>
            <person name="Young G."/>
            <person name="Yu Q."/>
            <person name="Zembek L."/>
            <person name="Zhong D."/>
            <person name="Zimmer A."/>
            <person name="Zwirko Z."/>
            <person name="Jaffe D.B."/>
            <person name="Alvarez P."/>
            <person name="Brockman W."/>
            <person name="Butler J."/>
            <person name="Chin C."/>
            <person name="Gnerre S."/>
            <person name="Grabherr M."/>
            <person name="Kleber M."/>
            <person name="Mauceli E."/>
            <person name="MacCallum I."/>
        </authorList>
    </citation>
    <scope>NUCLEOTIDE SEQUENCE [LARGE SCALE GENOMIC DNA]</scope>
    <source>
        <strain evidence="2">Tucson 15010-1051.87</strain>
    </source>
</reference>
<dbReference type="InterPro" id="IPR016163">
    <property type="entry name" value="Ald_DH_C"/>
</dbReference>
<protein>
    <submittedName>
        <fullName evidence="1">Uncharacterized protein</fullName>
        <ecNumber evidence="1">1.-.-.-</ecNumber>
    </submittedName>
</protein>
<organism evidence="1 2">
    <name type="scientific">Drosophila virilis</name>
    <name type="common">Fruit fly</name>
    <dbReference type="NCBI Taxonomy" id="7244"/>
    <lineage>
        <taxon>Eukaryota</taxon>
        <taxon>Metazoa</taxon>
        <taxon>Ecdysozoa</taxon>
        <taxon>Arthropoda</taxon>
        <taxon>Hexapoda</taxon>
        <taxon>Insecta</taxon>
        <taxon>Pterygota</taxon>
        <taxon>Neoptera</taxon>
        <taxon>Endopterygota</taxon>
        <taxon>Diptera</taxon>
        <taxon>Brachycera</taxon>
        <taxon>Muscomorpha</taxon>
        <taxon>Ephydroidea</taxon>
        <taxon>Drosophilidae</taxon>
        <taxon>Drosophila</taxon>
    </lineage>
</organism>
<evidence type="ECO:0000313" key="2">
    <source>
        <dbReference type="Proteomes" id="UP000008792"/>
    </source>
</evidence>
<dbReference type="Gene3D" id="3.40.309.10">
    <property type="entry name" value="Aldehyde Dehydrogenase, Chain A, domain 2"/>
    <property type="match status" value="1"/>
</dbReference>
<dbReference type="STRING" id="7244.B4M835"/>
<dbReference type="EC" id="1.-.-.-" evidence="1"/>